<dbReference type="EMBL" id="JAKIKS010000164">
    <property type="protein sequence ID" value="MCL1127468.1"/>
    <property type="molecule type" value="Genomic_DNA"/>
</dbReference>
<sequence>MISKNRCDRINHATLADVLINNQVENGVYLVKAALKTRQQATEFRRAQADLNFSLFDLTRSTAFEHTCE</sequence>
<reference evidence="1 2" key="1">
    <citation type="submission" date="2022-01" db="EMBL/GenBank/DDBJ databases">
        <title>Whole genome-based taxonomy of the Shewanellaceae.</title>
        <authorList>
            <person name="Martin-Rodriguez A.J."/>
        </authorList>
    </citation>
    <scope>NUCLEOTIDE SEQUENCE [LARGE SCALE GENOMIC DNA]</scope>
    <source>
        <strain evidence="1 2">DSM 17177</strain>
    </source>
</reference>
<gene>
    <name evidence="1" type="ORF">L2764_24085</name>
</gene>
<evidence type="ECO:0000313" key="1">
    <source>
        <dbReference type="EMBL" id="MCL1127468.1"/>
    </source>
</evidence>
<dbReference type="RefSeq" id="WP_248942912.1">
    <property type="nucleotide sequence ID" value="NZ_JAKIKS010000164.1"/>
</dbReference>
<proteinExistence type="predicted"/>
<protein>
    <submittedName>
        <fullName evidence="1">Uncharacterized protein</fullName>
    </submittedName>
</protein>
<organism evidence="1 2">
    <name type="scientific">Shewanella surugensis</name>
    <dbReference type="NCBI Taxonomy" id="212020"/>
    <lineage>
        <taxon>Bacteria</taxon>
        <taxon>Pseudomonadati</taxon>
        <taxon>Pseudomonadota</taxon>
        <taxon>Gammaproteobacteria</taxon>
        <taxon>Alteromonadales</taxon>
        <taxon>Shewanellaceae</taxon>
        <taxon>Shewanella</taxon>
    </lineage>
</organism>
<comment type="caution">
    <text evidence="1">The sequence shown here is derived from an EMBL/GenBank/DDBJ whole genome shotgun (WGS) entry which is preliminary data.</text>
</comment>
<evidence type="ECO:0000313" key="2">
    <source>
        <dbReference type="Proteomes" id="UP001203423"/>
    </source>
</evidence>
<accession>A0ABT0LID2</accession>
<dbReference type="Proteomes" id="UP001203423">
    <property type="component" value="Unassembled WGS sequence"/>
</dbReference>
<name>A0ABT0LID2_9GAMM</name>
<keyword evidence="2" id="KW-1185">Reference proteome</keyword>